<dbReference type="AlphaFoldDB" id="S9UVU8"/>
<dbReference type="Pfam" id="PF02493">
    <property type="entry name" value="MORN"/>
    <property type="match status" value="4"/>
</dbReference>
<dbReference type="InterPro" id="IPR003409">
    <property type="entry name" value="MORN"/>
</dbReference>
<gene>
    <name evidence="4" type="ORF">STCU_02527</name>
    <name evidence="3" type="ORF">STCU_03349</name>
    <name evidence="2" type="ORF">STCU_03811</name>
</gene>
<evidence type="ECO:0000256" key="1">
    <source>
        <dbReference type="ARBA" id="ARBA00022737"/>
    </source>
</evidence>
<dbReference type="Proteomes" id="UP000015354">
    <property type="component" value="Unassembled WGS sequence"/>
</dbReference>
<dbReference type="PANTHER" id="PTHR43215:SF14">
    <property type="entry name" value="RADIAL SPOKE HEAD 1 HOMOLOG"/>
    <property type="match status" value="1"/>
</dbReference>
<dbReference type="SUPFAM" id="SSF82185">
    <property type="entry name" value="Histone H3 K4-specific methyltransferase SET7/9 N-terminal domain"/>
    <property type="match status" value="2"/>
</dbReference>
<dbReference type="Gene3D" id="2.20.110.10">
    <property type="entry name" value="Histone H3 K4-specific methyltransferase SET7/9 N-terminal domain"/>
    <property type="match status" value="3"/>
</dbReference>
<keyword evidence="5" id="KW-1185">Reference proteome</keyword>
<evidence type="ECO:0000313" key="4">
    <source>
        <dbReference type="EMBL" id="EPY33023.1"/>
    </source>
</evidence>
<dbReference type="EMBL" id="ATMH01002527">
    <property type="protein sequence ID" value="EPY33023.1"/>
    <property type="molecule type" value="Genomic_DNA"/>
</dbReference>
<evidence type="ECO:0000313" key="2">
    <source>
        <dbReference type="EMBL" id="EPY30892.1"/>
    </source>
</evidence>
<evidence type="ECO:0000313" key="3">
    <source>
        <dbReference type="EMBL" id="EPY31650.1"/>
    </source>
</evidence>
<dbReference type="OrthoDB" id="270720at2759"/>
<dbReference type="PANTHER" id="PTHR43215">
    <property type="entry name" value="RADIAL SPOKE HEAD 1 HOMOLOG"/>
    <property type="match status" value="1"/>
</dbReference>
<dbReference type="EMBL" id="ATMH01003811">
    <property type="protein sequence ID" value="EPY30892.1"/>
    <property type="molecule type" value="Genomic_DNA"/>
</dbReference>
<organism evidence="4 5">
    <name type="scientific">Strigomonas culicis</name>
    <dbReference type="NCBI Taxonomy" id="28005"/>
    <lineage>
        <taxon>Eukaryota</taxon>
        <taxon>Discoba</taxon>
        <taxon>Euglenozoa</taxon>
        <taxon>Kinetoplastea</taxon>
        <taxon>Metakinetoplastina</taxon>
        <taxon>Trypanosomatida</taxon>
        <taxon>Trypanosomatidae</taxon>
        <taxon>Strigomonadinae</taxon>
        <taxon>Strigomonas</taxon>
    </lineage>
</organism>
<reference evidence="4" key="2">
    <citation type="submission" date="2013-03" db="EMBL/GenBank/DDBJ databases">
        <authorList>
            <person name="Motta M.C.M."/>
            <person name="Martins A.C.A."/>
            <person name="Preta C.M.C.C."/>
            <person name="Silva R."/>
            <person name="de Souza S.S."/>
            <person name="Klein C.C."/>
            <person name="de Almeida L.G.P."/>
            <person name="Cunha O.L."/>
            <person name="Colabardini A.C."/>
            <person name="Lima B.A."/>
            <person name="Machado C.R."/>
            <person name="Soares C.M.A."/>
            <person name="de Menezes C.B.A."/>
            <person name="Bartolomeu D.C."/>
            <person name="Grisard E.C."/>
            <person name="Fantinatti-Garboggini F."/>
            <person name="Rodrigues-Luiz G.F."/>
            <person name="Wagner G."/>
            <person name="Goldman G.H."/>
            <person name="Fietto J.L.R."/>
            <person name="Ciapina L.P."/>
            <person name="Brocchi M."/>
            <person name="Elias M.C."/>
            <person name="Goldman M.H.S."/>
            <person name="Sagot M.-F."/>
            <person name="Pereira M."/>
            <person name="Stoco P.H."/>
            <person name="Teixeira S.M.R."/>
            <person name="de Mendonca-Neto R.P."/>
            <person name="Maciel T.E.F."/>
            <person name="Mendes T.A.O."/>
            <person name="Urmenyi T.P."/>
            <person name="Teixeira M.M.G."/>
            <person name="de Camargo E.F.P."/>
            <person name="de Sousa W."/>
            <person name="Schenkman S."/>
            <person name="de Vasconcelos A.T.R."/>
        </authorList>
    </citation>
    <scope>NUCLEOTIDE SEQUENCE</scope>
</reference>
<evidence type="ECO:0008006" key="6">
    <source>
        <dbReference type="Google" id="ProtNLM"/>
    </source>
</evidence>
<accession>S9UVU8</accession>
<reference evidence="4 5" key="1">
    <citation type="journal article" date="2013" name="PLoS ONE">
        <title>Predicting the Proteins of Angomonas deanei, Strigomonas culicis and Their Respective Endosymbionts Reveals New Aspects of the Trypanosomatidae Family.</title>
        <authorList>
            <person name="Motta M.C."/>
            <person name="Martins A.C."/>
            <person name="de Souza S.S."/>
            <person name="Catta-Preta C.M."/>
            <person name="Silva R."/>
            <person name="Klein C.C."/>
            <person name="de Almeida L.G."/>
            <person name="de Lima Cunha O."/>
            <person name="Ciapina L.P."/>
            <person name="Brocchi M."/>
            <person name="Colabardini A.C."/>
            <person name="de Araujo Lima B."/>
            <person name="Machado C.R."/>
            <person name="de Almeida Soares C.M."/>
            <person name="Probst C.M."/>
            <person name="de Menezes C.B."/>
            <person name="Thompson C.E."/>
            <person name="Bartholomeu D.C."/>
            <person name="Gradia D.F."/>
            <person name="Pavoni D.P."/>
            <person name="Grisard E.C."/>
            <person name="Fantinatti-Garboggini F."/>
            <person name="Marchini F.K."/>
            <person name="Rodrigues-Luiz G.F."/>
            <person name="Wagner G."/>
            <person name="Goldman G.H."/>
            <person name="Fietto J.L."/>
            <person name="Elias M.C."/>
            <person name="Goldman M.H."/>
            <person name="Sagot M.F."/>
            <person name="Pereira M."/>
            <person name="Stoco P.H."/>
            <person name="de Mendonca-Neto R.P."/>
            <person name="Teixeira S.M."/>
            <person name="Maciel T.E."/>
            <person name="de Oliveira Mendes T.A."/>
            <person name="Urmenyi T.P."/>
            <person name="de Souza W."/>
            <person name="Schenkman S."/>
            <person name="de Vasconcelos A.T."/>
        </authorList>
    </citation>
    <scope>NUCLEOTIDE SEQUENCE [LARGE SCALE GENOMIC DNA]</scope>
</reference>
<comment type="caution">
    <text evidence="4">The sequence shown here is derived from an EMBL/GenBank/DDBJ whole genome shotgun (WGS) entry which is preliminary data.</text>
</comment>
<name>S9UVU8_9TRYP</name>
<protein>
    <recommendedName>
        <fullName evidence="6">MORN repeat-containing protein</fullName>
    </recommendedName>
</protein>
<dbReference type="EMBL" id="ATMH01003349">
    <property type="protein sequence ID" value="EPY31650.1"/>
    <property type="molecule type" value="Genomic_DNA"/>
</dbReference>
<proteinExistence type="predicted"/>
<sequence length="324" mass="36791">MANSNQKPINVNLDEINETTGFKRAEEYVWDTFEKNLLAQHGDADVDGWVDEFCDQAEQDGIRFDKIFAKSVCVLGIYAGPRDEFQQRSGSGKAIYPNRDRYDGEFFEGKKHGSGQYTFVSKGKSECDKLVEKEIKKKYGDNPKKVSKDNVTAIAEELQMSPHIVSAIIEYGYHPCYKGDYVRGKRTGQGIMKNKDATIYKGEFLDNKRHGQGVFYYINGDIFSGNWKNGFKHGYGTYHFAQGGEYRGEWVKGIFTQGQWILPDGTYYEGKFDEKNRPCDAAASMHYPNIHMAQNGVFKRGVWAPTSELMISEEVPVDGMAWAD</sequence>
<evidence type="ECO:0000313" key="5">
    <source>
        <dbReference type="Proteomes" id="UP000015354"/>
    </source>
</evidence>
<dbReference type="SMART" id="SM00698">
    <property type="entry name" value="MORN"/>
    <property type="match status" value="5"/>
</dbReference>
<keyword evidence="1" id="KW-0677">Repeat</keyword>